<comment type="similarity">
    <text evidence="1">Belongs to the class-III pyridoxal-phosphate-dependent aminotransferase family.</text>
</comment>
<dbReference type="EMBL" id="JBFTWV010000020">
    <property type="protein sequence ID" value="KAL2797313.1"/>
    <property type="molecule type" value="Genomic_DNA"/>
</dbReference>
<keyword evidence="1" id="KW-0663">Pyridoxal phosphate</keyword>
<dbReference type="SUPFAM" id="SSF53383">
    <property type="entry name" value="PLP-dependent transferases"/>
    <property type="match status" value="1"/>
</dbReference>
<name>A0ABR4GE70_9EURO</name>
<proteinExistence type="inferred from homology"/>
<dbReference type="InterPro" id="IPR015424">
    <property type="entry name" value="PyrdxlP-dep_Trfase"/>
</dbReference>
<comment type="caution">
    <text evidence="2">The sequence shown here is derived from an EMBL/GenBank/DDBJ whole genome shotgun (WGS) entry which is preliminary data.</text>
</comment>
<dbReference type="InterPro" id="IPR049704">
    <property type="entry name" value="Aminotrans_3_PPA_site"/>
</dbReference>
<dbReference type="Gene3D" id="3.40.640.10">
    <property type="entry name" value="Type I PLP-dependent aspartate aminotransferase-like (Major domain)"/>
    <property type="match status" value="1"/>
</dbReference>
<evidence type="ECO:0000313" key="2">
    <source>
        <dbReference type="EMBL" id="KAL2797313.1"/>
    </source>
</evidence>
<dbReference type="Proteomes" id="UP001610563">
    <property type="component" value="Unassembled WGS sequence"/>
</dbReference>
<gene>
    <name evidence="2" type="ORF">BJX66DRAFT_348927</name>
</gene>
<dbReference type="Pfam" id="PF00202">
    <property type="entry name" value="Aminotran_3"/>
    <property type="match status" value="1"/>
</dbReference>
<organism evidence="2 3">
    <name type="scientific">Aspergillus keveii</name>
    <dbReference type="NCBI Taxonomy" id="714993"/>
    <lineage>
        <taxon>Eukaryota</taxon>
        <taxon>Fungi</taxon>
        <taxon>Dikarya</taxon>
        <taxon>Ascomycota</taxon>
        <taxon>Pezizomycotina</taxon>
        <taxon>Eurotiomycetes</taxon>
        <taxon>Eurotiomycetidae</taxon>
        <taxon>Eurotiales</taxon>
        <taxon>Aspergillaceae</taxon>
        <taxon>Aspergillus</taxon>
        <taxon>Aspergillus subgen. Nidulantes</taxon>
    </lineage>
</organism>
<sequence>MHEPHANGNLTNSEKHTEMAKPLPDHDFHNSWGCIYSGETTAKNKAVRDWWQEYFRSPATVERKYHDLLSKYTELFTDFFGGYYPISLHAHVSDALTPTTAASLILNTCASSPLVLKNPDLAPSALPTEDGKKIQEYVLEYLGWTESHVTHPKFAAVQGIYGAAFGPLAHASKEWEVQIIASGLQPTVISLGDSQDALSKSLAEAKRQGCIAVVIDMVSTENGAVLAPERFKMLKKCCAKEKLWLIVDEALTAIRCGAPFCFQRDEYGKERPDLVAFGKGLGVSGIAINFESPMTRGLGFVNTIDRHQTIMYWRALVSRPVTMPVLLDALGILYTARDEDWPKRSLAIGETICDIIQSQYPGEEVYGLGAIIVVDRETTMRMNIMASTRRRCQYSRWLPKLDAPYADREVMEAYVFGPLSKQHRARLSFLAETNGTRPAWCFICGIESTSNDWCRTCCLGRCENEVCEKSFKKHTCL</sequence>
<protein>
    <submittedName>
        <fullName evidence="2">Uncharacterized protein</fullName>
    </submittedName>
</protein>
<dbReference type="InterPro" id="IPR015421">
    <property type="entry name" value="PyrdxlP-dep_Trfase_major"/>
</dbReference>
<reference evidence="2 3" key="1">
    <citation type="submission" date="2024-07" db="EMBL/GenBank/DDBJ databases">
        <title>Section-level genome sequencing and comparative genomics of Aspergillus sections Usti and Cavernicolus.</title>
        <authorList>
            <consortium name="Lawrence Berkeley National Laboratory"/>
            <person name="Nybo J.L."/>
            <person name="Vesth T.C."/>
            <person name="Theobald S."/>
            <person name="Frisvad J.C."/>
            <person name="Larsen T.O."/>
            <person name="Kjaerboelling I."/>
            <person name="Rothschild-Mancinelli K."/>
            <person name="Lyhne E.K."/>
            <person name="Kogle M.E."/>
            <person name="Barry K."/>
            <person name="Clum A."/>
            <person name="Na H."/>
            <person name="Ledsgaard L."/>
            <person name="Lin J."/>
            <person name="Lipzen A."/>
            <person name="Kuo A."/>
            <person name="Riley R."/>
            <person name="Mondo S."/>
            <person name="Labutti K."/>
            <person name="Haridas S."/>
            <person name="Pangalinan J."/>
            <person name="Salamov A.A."/>
            <person name="Simmons B.A."/>
            <person name="Magnuson J.K."/>
            <person name="Chen J."/>
            <person name="Drula E."/>
            <person name="Henrissat B."/>
            <person name="Wiebenga A."/>
            <person name="Lubbers R.J."/>
            <person name="Gomes A.C."/>
            <person name="Makela M.R."/>
            <person name="Stajich J."/>
            <person name="Grigoriev I.V."/>
            <person name="Mortensen U.H."/>
            <person name="De Vries R.P."/>
            <person name="Baker S.E."/>
            <person name="Andersen M.R."/>
        </authorList>
    </citation>
    <scope>NUCLEOTIDE SEQUENCE [LARGE SCALE GENOMIC DNA]</scope>
    <source>
        <strain evidence="2 3">CBS 209.92</strain>
    </source>
</reference>
<dbReference type="PROSITE" id="PS00600">
    <property type="entry name" value="AA_TRANSFER_CLASS_3"/>
    <property type="match status" value="1"/>
</dbReference>
<dbReference type="InterPro" id="IPR005814">
    <property type="entry name" value="Aminotrans_3"/>
</dbReference>
<keyword evidence="3" id="KW-1185">Reference proteome</keyword>
<evidence type="ECO:0000256" key="1">
    <source>
        <dbReference type="RuleBase" id="RU003560"/>
    </source>
</evidence>
<evidence type="ECO:0000313" key="3">
    <source>
        <dbReference type="Proteomes" id="UP001610563"/>
    </source>
</evidence>
<accession>A0ABR4GE70</accession>